<gene>
    <name evidence="2" type="ORF">TCIL3000_0_42250</name>
</gene>
<feature type="transmembrane region" description="Helical" evidence="1">
    <location>
        <begin position="88"/>
        <end position="106"/>
    </location>
</feature>
<keyword evidence="1" id="KW-1133">Transmembrane helix</keyword>
<keyword evidence="1" id="KW-0812">Transmembrane</keyword>
<evidence type="ECO:0000313" key="3">
    <source>
        <dbReference type="Proteomes" id="UP000000702"/>
    </source>
</evidence>
<name>F9W8E4_TRYCI</name>
<keyword evidence="3" id="KW-1185">Reference proteome</keyword>
<reference evidence="3" key="1">
    <citation type="submission" date="2011-07" db="EMBL/GenBank/DDBJ databases">
        <title>Divergent evolution of antigenic variation in African trypanosomes.</title>
        <authorList>
            <person name="Jackson A.P."/>
            <person name="Berry A."/>
            <person name="Allison H.C."/>
            <person name="Burton P."/>
            <person name="Anderson J."/>
            <person name="Aslett M."/>
            <person name="Brown R."/>
            <person name="Corton N."/>
            <person name="Harris D."/>
            <person name="Hauser H."/>
            <person name="Gamble J."/>
            <person name="Gilderthorp R."/>
            <person name="McQuillan J."/>
            <person name="Quail M.A."/>
            <person name="Sanders M."/>
            <person name="Van Tonder A."/>
            <person name="Ginger M.L."/>
            <person name="Donelson J.E."/>
            <person name="Field M.C."/>
            <person name="Barry J.D."/>
            <person name="Berriman M."/>
            <person name="Hertz-Fowler C."/>
        </authorList>
    </citation>
    <scope>NUCLEOTIDE SEQUENCE [LARGE SCALE GENOMIC DNA]</scope>
    <source>
        <strain evidence="3">IL3000</strain>
    </source>
</reference>
<protein>
    <submittedName>
        <fullName evidence="2">Uncharacterized protein</fullName>
    </submittedName>
</protein>
<sequence length="138" mass="16661">MFHYLLFPYFLSFLVWRLRKSSENNQWSGRRLTYSHAATATRIAAWRVVSKLLKRCIVSLLFMLLYLFRYLLLLFFSSLFHRAYVMRVVAMARHAFTFYGLFFLWRLELTLACNAVTFTRYFVCILTLWVCVGIFFLF</sequence>
<feature type="transmembrane region" description="Helical" evidence="1">
    <location>
        <begin position="118"/>
        <end position="137"/>
    </location>
</feature>
<proteinExistence type="predicted"/>
<keyword evidence="1" id="KW-0472">Membrane</keyword>
<dbReference type="Proteomes" id="UP000000702">
    <property type="component" value="Unassembled WGS sequence"/>
</dbReference>
<dbReference type="EMBL" id="CAEQ01001164">
    <property type="protein sequence ID" value="CCD13476.1"/>
    <property type="molecule type" value="Genomic_DNA"/>
</dbReference>
<organism evidence="2 3">
    <name type="scientific">Trypanosoma congolense (strain IL3000)</name>
    <dbReference type="NCBI Taxonomy" id="1068625"/>
    <lineage>
        <taxon>Eukaryota</taxon>
        <taxon>Discoba</taxon>
        <taxon>Euglenozoa</taxon>
        <taxon>Kinetoplastea</taxon>
        <taxon>Metakinetoplastina</taxon>
        <taxon>Trypanosomatida</taxon>
        <taxon>Trypanosomatidae</taxon>
        <taxon>Trypanosoma</taxon>
        <taxon>Nannomonas</taxon>
    </lineage>
</organism>
<comment type="caution">
    <text evidence="2">The sequence shown here is derived from an EMBL/GenBank/DDBJ whole genome shotgun (WGS) entry which is preliminary data.</text>
</comment>
<evidence type="ECO:0000256" key="1">
    <source>
        <dbReference type="SAM" id="Phobius"/>
    </source>
</evidence>
<reference evidence="2 3" key="2">
    <citation type="journal article" date="2012" name="Proc. Natl. Acad. Sci. U.S.A.">
        <title>Antigenic diversity is generated by distinct evolutionary mechanisms in African trypanosome species.</title>
        <authorList>
            <person name="Jackson A.P."/>
            <person name="Berry A."/>
            <person name="Aslett M."/>
            <person name="Allison H.C."/>
            <person name="Burton P."/>
            <person name="Vavrova-Anderson J."/>
            <person name="Brown R."/>
            <person name="Browne H."/>
            <person name="Corton N."/>
            <person name="Hauser H."/>
            <person name="Gamble J."/>
            <person name="Gilderthorp R."/>
            <person name="Marcello L."/>
            <person name="McQuillan J."/>
            <person name="Otto T.D."/>
            <person name="Quail M.A."/>
            <person name="Sanders M.J."/>
            <person name="van Tonder A."/>
            <person name="Ginger M.L."/>
            <person name="Field M.C."/>
            <person name="Barry J.D."/>
            <person name="Hertz-Fowler C."/>
            <person name="Berriman M."/>
        </authorList>
    </citation>
    <scope>NUCLEOTIDE SEQUENCE [LARGE SCALE GENOMIC DNA]</scope>
    <source>
        <strain evidence="2 3">IL3000</strain>
    </source>
</reference>
<dbReference type="AlphaFoldDB" id="F9W8E4"/>
<feature type="transmembrane region" description="Helical" evidence="1">
    <location>
        <begin position="57"/>
        <end position="76"/>
    </location>
</feature>
<evidence type="ECO:0000313" key="2">
    <source>
        <dbReference type="EMBL" id="CCD13476.1"/>
    </source>
</evidence>
<accession>F9W8E4</accession>